<dbReference type="CDD" id="cd05567">
    <property type="entry name" value="PTS_IIB_mannitol"/>
    <property type="match status" value="1"/>
</dbReference>
<evidence type="ECO:0000313" key="22">
    <source>
        <dbReference type="EMBL" id="GHG02395.1"/>
    </source>
</evidence>
<gene>
    <name evidence="22" type="ORF">GCM10017783_13370</name>
</gene>
<accession>A0ABQ3K452</accession>
<dbReference type="Pfam" id="PF02302">
    <property type="entry name" value="PTS_IIB"/>
    <property type="match status" value="1"/>
</dbReference>
<evidence type="ECO:0000256" key="8">
    <source>
        <dbReference type="ARBA" id="ARBA00022519"/>
    </source>
</evidence>
<comment type="subunit">
    <text evidence="3">Homodimer.</text>
</comment>
<keyword evidence="11" id="KW-0808">Transferase</keyword>
<comment type="caution">
    <text evidence="22">The sequence shown here is derived from an EMBL/GenBank/DDBJ whole genome shotgun (WGS) entry which is preliminary data.</text>
</comment>
<dbReference type="RefSeq" id="WP_189642906.1">
    <property type="nucleotide sequence ID" value="NZ_BNAL01000014.1"/>
</dbReference>
<evidence type="ECO:0000259" key="21">
    <source>
        <dbReference type="PROSITE" id="PS51104"/>
    </source>
</evidence>
<dbReference type="PROSITE" id="PS51099">
    <property type="entry name" value="PTS_EIIB_TYPE_2"/>
    <property type="match status" value="1"/>
</dbReference>
<evidence type="ECO:0000256" key="18">
    <source>
        <dbReference type="SAM" id="Phobius"/>
    </source>
</evidence>
<feature type="transmembrane region" description="Helical" evidence="18">
    <location>
        <begin position="95"/>
        <end position="126"/>
    </location>
</feature>
<evidence type="ECO:0000256" key="5">
    <source>
        <dbReference type="ARBA" id="ARBA00015039"/>
    </source>
</evidence>
<feature type="transmembrane region" description="Helical" evidence="18">
    <location>
        <begin position="146"/>
        <end position="167"/>
    </location>
</feature>
<evidence type="ECO:0000256" key="16">
    <source>
        <dbReference type="ARBA" id="ARBA00023136"/>
    </source>
</evidence>
<evidence type="ECO:0000256" key="3">
    <source>
        <dbReference type="ARBA" id="ARBA00011738"/>
    </source>
</evidence>
<comment type="subcellular location">
    <subcellularLocation>
        <location evidence="2">Cell inner membrane</location>
        <topology evidence="2">Multi-pass membrane protein</topology>
    </subcellularLocation>
</comment>
<feature type="domain" description="PTS EIIA type-2" evidence="19">
    <location>
        <begin position="547"/>
        <end position="686"/>
    </location>
</feature>
<comment type="catalytic activity">
    <reaction evidence="1">
        <text>D-mannitol(out) + N(pros)-phospho-L-histidyl-[protein] = D-mannitol 1-phosphate(in) + L-histidyl-[protein]</text>
        <dbReference type="Rhea" id="RHEA:33363"/>
        <dbReference type="Rhea" id="RHEA-COMP:9745"/>
        <dbReference type="Rhea" id="RHEA-COMP:9746"/>
        <dbReference type="ChEBI" id="CHEBI:16899"/>
        <dbReference type="ChEBI" id="CHEBI:29979"/>
        <dbReference type="ChEBI" id="CHEBI:61381"/>
        <dbReference type="ChEBI" id="CHEBI:64837"/>
        <dbReference type="EC" id="2.7.1.197"/>
    </reaction>
</comment>
<reference evidence="23" key="1">
    <citation type="journal article" date="2019" name="Int. J. Syst. Evol. Microbiol.">
        <title>The Global Catalogue of Microorganisms (GCM) 10K type strain sequencing project: providing services to taxonomists for standard genome sequencing and annotation.</title>
        <authorList>
            <consortium name="The Broad Institute Genomics Platform"/>
            <consortium name="The Broad Institute Genome Sequencing Center for Infectious Disease"/>
            <person name="Wu L."/>
            <person name="Ma J."/>
        </authorList>
    </citation>
    <scope>NUCLEOTIDE SEQUENCE [LARGE SCALE GENOMIC DNA]</scope>
    <source>
        <strain evidence="23">CGMCC 1.18439</strain>
    </source>
</reference>
<dbReference type="Gene3D" id="3.40.50.2300">
    <property type="match status" value="1"/>
</dbReference>
<dbReference type="InterPro" id="IPR050893">
    <property type="entry name" value="Sugar_PTS"/>
</dbReference>
<dbReference type="CDD" id="cd00211">
    <property type="entry name" value="PTS_IIA_fru"/>
    <property type="match status" value="1"/>
</dbReference>
<evidence type="ECO:0000256" key="15">
    <source>
        <dbReference type="ARBA" id="ARBA00022989"/>
    </source>
</evidence>
<dbReference type="InterPro" id="IPR002178">
    <property type="entry name" value="PTS_EIIA_type-2_dom"/>
</dbReference>
<dbReference type="InterPro" id="IPR036095">
    <property type="entry name" value="PTS_EIIB-like_sf"/>
</dbReference>
<feature type="domain" description="PTS EIIC type-2" evidence="21">
    <location>
        <begin position="18"/>
        <end position="364"/>
    </location>
</feature>
<dbReference type="PANTHER" id="PTHR30181">
    <property type="entry name" value="MANNITOL PERMEASE IIC COMPONENT"/>
    <property type="match status" value="1"/>
</dbReference>
<dbReference type="SUPFAM" id="SSF52794">
    <property type="entry name" value="PTS system IIB component-like"/>
    <property type="match status" value="1"/>
</dbReference>
<dbReference type="InterPro" id="IPR013011">
    <property type="entry name" value="PTS_EIIB_2"/>
</dbReference>
<evidence type="ECO:0000256" key="9">
    <source>
        <dbReference type="ARBA" id="ARBA00022553"/>
    </source>
</evidence>
<dbReference type="InterPro" id="IPR003501">
    <property type="entry name" value="PTS_EIIB_2/3"/>
</dbReference>
<dbReference type="InterPro" id="IPR013014">
    <property type="entry name" value="PTS_EIIC_2"/>
</dbReference>
<keyword evidence="13 18" id="KW-0812">Transmembrane</keyword>
<evidence type="ECO:0000256" key="13">
    <source>
        <dbReference type="ARBA" id="ARBA00022692"/>
    </source>
</evidence>
<feature type="domain" description="PTS EIIB type-2" evidence="20">
    <location>
        <begin position="400"/>
        <end position="494"/>
    </location>
</feature>
<dbReference type="PANTHER" id="PTHR30181:SF2">
    <property type="entry name" value="PTS SYSTEM MANNITOL-SPECIFIC EIICBA COMPONENT"/>
    <property type="match status" value="1"/>
</dbReference>
<keyword evidence="16 18" id="KW-0472">Membrane</keyword>
<keyword evidence="10" id="KW-0762">Sugar transport</keyword>
<keyword evidence="15 18" id="KW-1133">Transmembrane helix</keyword>
<name>A0ABQ3K452_9DEIO</name>
<dbReference type="Gene3D" id="3.40.930.10">
    <property type="entry name" value="Mannitol-specific EII, Chain A"/>
    <property type="match status" value="1"/>
</dbReference>
<evidence type="ECO:0000256" key="1">
    <source>
        <dbReference type="ARBA" id="ARBA00001655"/>
    </source>
</evidence>
<keyword evidence="12" id="KW-0598">Phosphotransferase system</keyword>
<dbReference type="InterPro" id="IPR003352">
    <property type="entry name" value="PTS_EIIC"/>
</dbReference>
<dbReference type="Pfam" id="PF02378">
    <property type="entry name" value="PTS_EIIC"/>
    <property type="match status" value="1"/>
</dbReference>
<sequence>MTSSSHSQAPGKDAVQRFGRFLSAMVMPNIGAFIAWGLITALFIKTGWLPNPMLGGFEDASGQSHTGLVGPMITYLLPLLIAYSGGKLVADHRGGVLGAIAAMGVIVGTDIPMFIGAMIMGPLGGWVIKQFDRAVQHRIPAGFEMLINNFSAGIIGALLAILGFYAIGPVVEGFSALVASGVSWLVNAGLLPLVSLFIEPGKILFLNNAINHGILTPLGTQQAAETGKSLYFLLEANPGPGLGVLLAYWAFAKGTIRASAPGAAIIHFLGGIHEIYFPYVLMRPALLIAVIAGGMAGIATLVALGGGLVSAASPGSIFAILALTPRDAFLANILSVLVAAAVSFAISALILRGATYTEDDLAAAQSGSKAMKGSPAAGAPVSASAAVTTDVSDLGARPVRKIVFACDAGMGSSAMGATGFRKKVQAAGLPIEVTNTSIENIPADADIVVTQQNLTSRARAKQPGAQHVSIDNFVGNPIYDRMIDELKAGAAAPVAATAVAGTVAAAPAAAVVGAQPGVQVVQGAPVAAVTPAVATPTVAEPGHESSSVLRRENIRLGLSSESRDDAIRRAGEMLVASGYVESEYVPAMLQREELVSTYIGNGVAIPHGVDEAKARIKSSGIVVNQYPQGVDFDGQTAYLVIGIAGQGDDHMEILSNIAGALEDEQAAARLARTTDPDEIYRAFTGR</sequence>
<keyword evidence="14" id="KW-0418">Kinase</keyword>
<keyword evidence="9" id="KW-0597">Phosphoprotein</keyword>
<evidence type="ECO:0000256" key="12">
    <source>
        <dbReference type="ARBA" id="ARBA00022683"/>
    </source>
</evidence>
<dbReference type="InterPro" id="IPR029503">
    <property type="entry name" value="PTS_EIIB_mannitol"/>
</dbReference>
<dbReference type="Pfam" id="PF00359">
    <property type="entry name" value="PTS_EIIA_2"/>
    <property type="match status" value="1"/>
</dbReference>
<evidence type="ECO:0000256" key="14">
    <source>
        <dbReference type="ARBA" id="ARBA00022777"/>
    </source>
</evidence>
<dbReference type="EC" id="2.7.1.197" evidence="4"/>
<keyword evidence="23" id="KW-1185">Reference proteome</keyword>
<feature type="transmembrane region" description="Helical" evidence="18">
    <location>
        <begin position="64"/>
        <end position="83"/>
    </location>
</feature>
<dbReference type="InterPro" id="IPR016152">
    <property type="entry name" value="PTrfase/Anion_transptr"/>
</dbReference>
<dbReference type="SUPFAM" id="SSF55804">
    <property type="entry name" value="Phoshotransferase/anion transport protein"/>
    <property type="match status" value="1"/>
</dbReference>
<proteinExistence type="predicted"/>
<keyword evidence="7" id="KW-1003">Cell membrane</keyword>
<feature type="transmembrane region" description="Helical" evidence="18">
    <location>
        <begin position="258"/>
        <end position="279"/>
    </location>
</feature>
<feature type="transmembrane region" description="Helical" evidence="18">
    <location>
        <begin position="230"/>
        <end position="251"/>
    </location>
</feature>
<feature type="transmembrane region" description="Helical" evidence="18">
    <location>
        <begin position="21"/>
        <end position="44"/>
    </location>
</feature>
<dbReference type="PROSITE" id="PS00372">
    <property type="entry name" value="PTS_EIIA_TYPE_2_HIS"/>
    <property type="match status" value="1"/>
</dbReference>
<dbReference type="Proteomes" id="UP000632154">
    <property type="component" value="Unassembled WGS sequence"/>
</dbReference>
<dbReference type="PROSITE" id="PS51104">
    <property type="entry name" value="PTS_EIIC_TYPE_2"/>
    <property type="match status" value="1"/>
</dbReference>
<evidence type="ECO:0000256" key="10">
    <source>
        <dbReference type="ARBA" id="ARBA00022597"/>
    </source>
</evidence>
<dbReference type="PROSITE" id="PS51094">
    <property type="entry name" value="PTS_EIIA_TYPE_2"/>
    <property type="match status" value="1"/>
</dbReference>
<evidence type="ECO:0000313" key="23">
    <source>
        <dbReference type="Proteomes" id="UP000632154"/>
    </source>
</evidence>
<feature type="transmembrane region" description="Helical" evidence="18">
    <location>
        <begin position="329"/>
        <end position="351"/>
    </location>
</feature>
<evidence type="ECO:0000256" key="2">
    <source>
        <dbReference type="ARBA" id="ARBA00004429"/>
    </source>
</evidence>
<dbReference type="InterPro" id="IPR004718">
    <property type="entry name" value="PTS_IIC_mtl"/>
</dbReference>
<dbReference type="NCBIfam" id="NF011663">
    <property type="entry name" value="PRK15083.1"/>
    <property type="match status" value="1"/>
</dbReference>
<evidence type="ECO:0000256" key="7">
    <source>
        <dbReference type="ARBA" id="ARBA00022475"/>
    </source>
</evidence>
<evidence type="ECO:0000259" key="20">
    <source>
        <dbReference type="PROSITE" id="PS51099"/>
    </source>
</evidence>
<dbReference type="EMBL" id="BNAL01000014">
    <property type="protein sequence ID" value="GHG02395.1"/>
    <property type="molecule type" value="Genomic_DNA"/>
</dbReference>
<evidence type="ECO:0000256" key="17">
    <source>
        <dbReference type="ARBA" id="ARBA00030684"/>
    </source>
</evidence>
<feature type="transmembrane region" description="Helical" evidence="18">
    <location>
        <begin position="285"/>
        <end position="309"/>
    </location>
</feature>
<keyword evidence="8" id="KW-0997">Cell inner membrane</keyword>
<evidence type="ECO:0000256" key="4">
    <source>
        <dbReference type="ARBA" id="ARBA00011909"/>
    </source>
</evidence>
<evidence type="ECO:0000259" key="19">
    <source>
        <dbReference type="PROSITE" id="PS51094"/>
    </source>
</evidence>
<organism evidence="22 23">
    <name type="scientific">Deinococcus piscis</name>
    <dbReference type="NCBI Taxonomy" id="394230"/>
    <lineage>
        <taxon>Bacteria</taxon>
        <taxon>Thermotogati</taxon>
        <taxon>Deinococcota</taxon>
        <taxon>Deinococci</taxon>
        <taxon>Deinococcales</taxon>
        <taxon>Deinococcaceae</taxon>
        <taxon>Deinococcus</taxon>
    </lineage>
</organism>
<dbReference type="NCBIfam" id="TIGR00851">
    <property type="entry name" value="mtlA"/>
    <property type="match status" value="1"/>
</dbReference>
<feature type="transmembrane region" description="Helical" evidence="18">
    <location>
        <begin position="174"/>
        <end position="198"/>
    </location>
</feature>
<evidence type="ECO:0000256" key="6">
    <source>
        <dbReference type="ARBA" id="ARBA00022448"/>
    </source>
</evidence>
<protein>
    <recommendedName>
        <fullName evidence="5">PTS system mannitol-specific EIICBA component</fullName>
        <ecNumber evidence="4">2.7.1.197</ecNumber>
    </recommendedName>
    <alternativeName>
        <fullName evidence="17">EIICBA-Mtl</fullName>
    </alternativeName>
</protein>
<keyword evidence="6" id="KW-0813">Transport</keyword>
<evidence type="ECO:0000256" key="11">
    <source>
        <dbReference type="ARBA" id="ARBA00022679"/>
    </source>
</evidence>